<sequence>EFRIESTLLNSSANRFGRLHSTVGDSQHVRPNKSSFIFLGLQQPPSVWSRPNAYRKNRYGITACGHSENPRCEQGISGQSSRTELTNVFDLIYKNYL</sequence>
<evidence type="ECO:0000313" key="1">
    <source>
        <dbReference type="Proteomes" id="UP000887565"/>
    </source>
</evidence>
<organism evidence="1 2">
    <name type="scientific">Romanomermis culicivorax</name>
    <name type="common">Nematode worm</name>
    <dbReference type="NCBI Taxonomy" id="13658"/>
    <lineage>
        <taxon>Eukaryota</taxon>
        <taxon>Metazoa</taxon>
        <taxon>Ecdysozoa</taxon>
        <taxon>Nematoda</taxon>
        <taxon>Enoplea</taxon>
        <taxon>Dorylaimia</taxon>
        <taxon>Mermithida</taxon>
        <taxon>Mermithoidea</taxon>
        <taxon>Mermithidae</taxon>
        <taxon>Romanomermis</taxon>
    </lineage>
</organism>
<dbReference type="WBParaSite" id="nRc.2.0.1.t47547-RA">
    <property type="protein sequence ID" value="nRc.2.0.1.t47547-RA"/>
    <property type="gene ID" value="nRc.2.0.1.g47547"/>
</dbReference>
<dbReference type="AlphaFoldDB" id="A0A915L9P5"/>
<protein>
    <submittedName>
        <fullName evidence="2">Uncharacterized protein</fullName>
    </submittedName>
</protein>
<dbReference type="Proteomes" id="UP000887565">
    <property type="component" value="Unplaced"/>
</dbReference>
<evidence type="ECO:0000313" key="2">
    <source>
        <dbReference type="WBParaSite" id="nRc.2.0.1.t47547-RA"/>
    </source>
</evidence>
<accession>A0A915L9P5</accession>
<reference evidence="2" key="1">
    <citation type="submission" date="2022-11" db="UniProtKB">
        <authorList>
            <consortium name="WormBaseParasite"/>
        </authorList>
    </citation>
    <scope>IDENTIFICATION</scope>
</reference>
<proteinExistence type="predicted"/>
<name>A0A915L9P5_ROMCU</name>
<keyword evidence="1" id="KW-1185">Reference proteome</keyword>